<proteinExistence type="predicted"/>
<gene>
    <name evidence="2" type="ORF">HUW51_10830</name>
</gene>
<evidence type="ECO:0008006" key="4">
    <source>
        <dbReference type="Google" id="ProtNLM"/>
    </source>
</evidence>
<feature type="transmembrane region" description="Helical" evidence="1">
    <location>
        <begin position="102"/>
        <end position="124"/>
    </location>
</feature>
<keyword evidence="1" id="KW-0812">Transmembrane</keyword>
<name>A0A7G7G7R2_9BACT</name>
<dbReference type="KEGG" id="aswu:HUW51_10830"/>
<protein>
    <recommendedName>
        <fullName evidence="4">DUF3397 domain-containing protein</fullName>
    </recommendedName>
</protein>
<reference evidence="2 3" key="1">
    <citation type="journal article" date="2018" name="Int. J. Syst. Evol. Microbiol.">
        <title>Adhaeribacter swui sp. nov., isolated from wet mud.</title>
        <authorList>
            <person name="Kim D.U."/>
            <person name="Kim K.W."/>
            <person name="Kang M.S."/>
            <person name="Kim J.Y."/>
            <person name="Jang J.H."/>
            <person name="Kim M.K."/>
        </authorList>
    </citation>
    <scope>NUCLEOTIDE SEQUENCE [LARGE SCALE GENOMIC DNA]</scope>
    <source>
        <strain evidence="2 3">KCTC 52873</strain>
    </source>
</reference>
<feature type="transmembrane region" description="Helical" evidence="1">
    <location>
        <begin position="6"/>
        <end position="24"/>
    </location>
</feature>
<feature type="transmembrane region" description="Helical" evidence="1">
    <location>
        <begin position="67"/>
        <end position="90"/>
    </location>
</feature>
<keyword evidence="1" id="KW-0472">Membrane</keyword>
<dbReference type="AlphaFoldDB" id="A0A7G7G7R2"/>
<feature type="transmembrane region" description="Helical" evidence="1">
    <location>
        <begin position="36"/>
        <end position="61"/>
    </location>
</feature>
<dbReference type="EMBL" id="CP055156">
    <property type="protein sequence ID" value="QNF33196.1"/>
    <property type="molecule type" value="Genomic_DNA"/>
</dbReference>
<keyword evidence="1" id="KW-1133">Transmembrane helix</keyword>
<accession>A0A7G7G7R2</accession>
<dbReference type="RefSeq" id="WP_185274048.1">
    <property type="nucleotide sequence ID" value="NZ_CP055156.1"/>
</dbReference>
<evidence type="ECO:0000313" key="2">
    <source>
        <dbReference type="EMBL" id="QNF33196.1"/>
    </source>
</evidence>
<evidence type="ECO:0000313" key="3">
    <source>
        <dbReference type="Proteomes" id="UP000515237"/>
    </source>
</evidence>
<keyword evidence="3" id="KW-1185">Reference proteome</keyword>
<sequence length="126" mass="14498">MEILTFLLIHVITPIIGLLGYLFLKKRILKESIENPPLIDLFFIFSIYGGILLIILTELFWKWSGMASLGAFFLTIPGFVIMAIIGYRNYKLRHISMYHKMSYLCGLAYCIIMPLTILTASIFLDK</sequence>
<dbReference type="Proteomes" id="UP000515237">
    <property type="component" value="Chromosome"/>
</dbReference>
<evidence type="ECO:0000256" key="1">
    <source>
        <dbReference type="SAM" id="Phobius"/>
    </source>
</evidence>
<organism evidence="2 3">
    <name type="scientific">Adhaeribacter swui</name>
    <dbReference type="NCBI Taxonomy" id="2086471"/>
    <lineage>
        <taxon>Bacteria</taxon>
        <taxon>Pseudomonadati</taxon>
        <taxon>Bacteroidota</taxon>
        <taxon>Cytophagia</taxon>
        <taxon>Cytophagales</taxon>
        <taxon>Hymenobacteraceae</taxon>
        <taxon>Adhaeribacter</taxon>
    </lineage>
</organism>